<dbReference type="Gene3D" id="3.90.1310.10">
    <property type="entry name" value="Penicillin-binding protein 2a (Domain 2)"/>
    <property type="match status" value="1"/>
</dbReference>
<dbReference type="SUPFAM" id="SSF54184">
    <property type="entry name" value="Penicillin-binding protein 2x (pbp-2x), c-terminal domain"/>
    <property type="match status" value="1"/>
</dbReference>
<evidence type="ECO:0000256" key="6">
    <source>
        <dbReference type="ARBA" id="ARBA00034000"/>
    </source>
</evidence>
<comment type="caution">
    <text evidence="10">The sequence shown here is derived from an EMBL/GenBank/DDBJ whole genome shotgun (WGS) entry which is preliminary data.</text>
</comment>
<dbReference type="EC" id="3.4.16.4" evidence="4"/>
<comment type="catalytic activity">
    <reaction evidence="6">
        <text>Preferential cleavage: (Ac)2-L-Lys-D-Ala-|-D-Ala. Also transpeptidation of peptidyl-alanyl moieties that are N-acyl substituents of D-alanine.</text>
        <dbReference type="EC" id="3.4.16.4"/>
    </reaction>
</comment>
<dbReference type="GO" id="GO:0005886">
    <property type="term" value="C:plasma membrane"/>
    <property type="evidence" value="ECO:0007669"/>
    <property type="project" value="TreeGrafter"/>
</dbReference>
<keyword evidence="7" id="KW-0812">Transmembrane</keyword>
<dbReference type="Gene3D" id="3.40.710.10">
    <property type="entry name" value="DD-peptidase/beta-lactamase superfamily"/>
    <property type="match status" value="1"/>
</dbReference>
<feature type="domain" description="Penicillin-binding protein transpeptidase" evidence="8">
    <location>
        <begin position="247"/>
        <end position="557"/>
    </location>
</feature>
<dbReference type="PANTHER" id="PTHR30627:SF1">
    <property type="entry name" value="PEPTIDOGLYCAN D,D-TRANSPEPTIDASE FTSI"/>
    <property type="match status" value="1"/>
</dbReference>
<accession>A0A3S0I3N6</accession>
<dbReference type="Gene3D" id="3.30.450.330">
    <property type="match status" value="1"/>
</dbReference>
<comment type="pathway">
    <text evidence="2">Cell wall biogenesis; peptidoglycan biosynthesis.</text>
</comment>
<dbReference type="SUPFAM" id="SSF56519">
    <property type="entry name" value="Penicillin binding protein dimerisation domain"/>
    <property type="match status" value="1"/>
</dbReference>
<comment type="similarity">
    <text evidence="3">Belongs to the transpeptidase family.</text>
</comment>
<protein>
    <recommendedName>
        <fullName evidence="4">serine-type D-Ala-D-Ala carboxypeptidase</fullName>
        <ecNumber evidence="4">3.4.16.4</ecNumber>
    </recommendedName>
</protein>
<dbReference type="Pfam" id="PF00905">
    <property type="entry name" value="Transpeptidase"/>
    <property type="match status" value="1"/>
</dbReference>
<dbReference type="GO" id="GO:0009002">
    <property type="term" value="F:serine-type D-Ala-D-Ala carboxypeptidase activity"/>
    <property type="evidence" value="ECO:0007669"/>
    <property type="project" value="UniProtKB-EC"/>
</dbReference>
<feature type="domain" description="Penicillin-binding protein dimerisation" evidence="9">
    <location>
        <begin position="57"/>
        <end position="202"/>
    </location>
</feature>
<reference evidence="10 11" key="1">
    <citation type="submission" date="2018-12" db="EMBL/GenBank/DDBJ databases">
        <authorList>
            <person name="Yu L."/>
        </authorList>
    </citation>
    <scope>NUCLEOTIDE SEQUENCE [LARGE SCALE GENOMIC DNA]</scope>
    <source>
        <strain evidence="10 11">S5H2222</strain>
    </source>
</reference>
<dbReference type="RefSeq" id="WP_126292873.1">
    <property type="nucleotide sequence ID" value="NZ_CP155468.1"/>
</dbReference>
<evidence type="ECO:0000256" key="5">
    <source>
        <dbReference type="ARBA" id="ARBA00023136"/>
    </source>
</evidence>
<dbReference type="AlphaFoldDB" id="A0A3S0I3N6"/>
<evidence type="ECO:0000256" key="7">
    <source>
        <dbReference type="SAM" id="Phobius"/>
    </source>
</evidence>
<dbReference type="InterPro" id="IPR005311">
    <property type="entry name" value="PBP_dimer"/>
</dbReference>
<dbReference type="UniPathway" id="UPA00219"/>
<dbReference type="EMBL" id="RXNR01000006">
    <property type="protein sequence ID" value="RTQ95395.1"/>
    <property type="molecule type" value="Genomic_DNA"/>
</dbReference>
<keyword evidence="5 7" id="KW-0472">Membrane</keyword>
<dbReference type="GO" id="GO:0071555">
    <property type="term" value="P:cell wall organization"/>
    <property type="evidence" value="ECO:0007669"/>
    <property type="project" value="TreeGrafter"/>
</dbReference>
<organism evidence="10 11">
    <name type="scientific">Lysinibacillus telephonicus</name>
    <dbReference type="NCBI Taxonomy" id="1714840"/>
    <lineage>
        <taxon>Bacteria</taxon>
        <taxon>Bacillati</taxon>
        <taxon>Bacillota</taxon>
        <taxon>Bacilli</taxon>
        <taxon>Bacillales</taxon>
        <taxon>Bacillaceae</taxon>
        <taxon>Lysinibacillus</taxon>
    </lineage>
</organism>
<evidence type="ECO:0000256" key="3">
    <source>
        <dbReference type="ARBA" id="ARBA00007171"/>
    </source>
</evidence>
<dbReference type="OrthoDB" id="9804124at2"/>
<feature type="transmembrane region" description="Helical" evidence="7">
    <location>
        <begin position="12"/>
        <end position="32"/>
    </location>
</feature>
<dbReference type="InterPro" id="IPR001460">
    <property type="entry name" value="PCN-bd_Tpept"/>
</dbReference>
<evidence type="ECO:0000259" key="8">
    <source>
        <dbReference type="Pfam" id="PF00905"/>
    </source>
</evidence>
<dbReference type="GO" id="GO:0009252">
    <property type="term" value="P:peptidoglycan biosynthetic process"/>
    <property type="evidence" value="ECO:0007669"/>
    <property type="project" value="UniProtKB-UniPathway"/>
</dbReference>
<keyword evidence="7" id="KW-1133">Transmembrane helix</keyword>
<dbReference type="Pfam" id="PF03717">
    <property type="entry name" value="PBP_dimer"/>
    <property type="match status" value="1"/>
</dbReference>
<dbReference type="GO" id="GO:0008658">
    <property type="term" value="F:penicillin binding"/>
    <property type="evidence" value="ECO:0007669"/>
    <property type="project" value="InterPro"/>
</dbReference>
<dbReference type="InterPro" id="IPR050515">
    <property type="entry name" value="Beta-lactam/transpept"/>
</dbReference>
<evidence type="ECO:0000313" key="10">
    <source>
        <dbReference type="EMBL" id="RTQ95395.1"/>
    </source>
</evidence>
<proteinExistence type="inferred from homology"/>
<keyword evidence="11" id="KW-1185">Reference proteome</keyword>
<dbReference type="Proteomes" id="UP000276349">
    <property type="component" value="Unassembled WGS sequence"/>
</dbReference>
<dbReference type="InterPro" id="IPR036138">
    <property type="entry name" value="PBP_dimer_sf"/>
</dbReference>
<gene>
    <name evidence="10" type="ORF">EKG35_03165</name>
</gene>
<evidence type="ECO:0000313" key="11">
    <source>
        <dbReference type="Proteomes" id="UP000276349"/>
    </source>
</evidence>
<dbReference type="SUPFAM" id="SSF56601">
    <property type="entry name" value="beta-lactamase/transpeptidase-like"/>
    <property type="match status" value="1"/>
</dbReference>
<dbReference type="PANTHER" id="PTHR30627">
    <property type="entry name" value="PEPTIDOGLYCAN D,D-TRANSPEPTIDASE"/>
    <property type="match status" value="1"/>
</dbReference>
<evidence type="ECO:0000256" key="2">
    <source>
        <dbReference type="ARBA" id="ARBA00004752"/>
    </source>
</evidence>
<comment type="subcellular location">
    <subcellularLocation>
        <location evidence="1">Membrane</location>
    </subcellularLocation>
</comment>
<name>A0A3S0I3N6_9BACI</name>
<sequence length="640" mass="71178">MKWISTISKKRLKLIVYGFILFGIAVVIRLFYVQVIQHDKLTELAKINWDREIPFASERGEILDRNGEVLVTNKLAPTLYFMPAQNDNIEQAAKQIASVLKIDEQKLFEKMNSTAYLVKLAPEAKNITYEQAVQIQGLKIDGLYSGVDYVRHYPYGDLLSRFIGFTGYDTQGLAGIEYQYNEFLTSRAAAIRLFTDAKGNSLPHVDDEWREGDQGATVELTIDLEVQQVVERELSQAMEKYDADQALAIAMNVNTGEILALSSYPTYDPSNFEEVDSSIYNRNLPVWMTYEPGSTFKIITLSAALEEGVVDLENDRFYDQGYTLVEGARLRCWKRSGHGSETFLQVVENSCNPGFIELGQRVGSTKLLQYIKDFGFGETTGSNIAGEASGILFSEEAFGPVEHATTSFGQGISVTPIQQVQAVAAAVNGGKLFTPYVVSKVYDSETGKTIAENKPQLKRTVISEETSKEVRHALESVVANGSGRQAYRDGLRIGGKTGTAQKVENGRYKQGDYIVSFIGFAPANDPEVVVYVAIDHPKSSVVFGSTIAAPIVGQIIEDIAPKVGIEVNREGQLEKQYRWGDPITDRVPNLIGYEKAEVMKLQYPYKIEWHGEGDVVTAQLPEPDNIIQQDGTIHLYLDKD</sequence>
<evidence type="ECO:0000256" key="1">
    <source>
        <dbReference type="ARBA" id="ARBA00004370"/>
    </source>
</evidence>
<evidence type="ECO:0000256" key="4">
    <source>
        <dbReference type="ARBA" id="ARBA00012448"/>
    </source>
</evidence>
<evidence type="ECO:0000259" key="9">
    <source>
        <dbReference type="Pfam" id="PF03717"/>
    </source>
</evidence>
<dbReference type="InterPro" id="IPR012338">
    <property type="entry name" value="Beta-lactam/transpept-like"/>
</dbReference>